<reference evidence="1" key="1">
    <citation type="submission" date="2023-03" db="EMBL/GenBank/DDBJ databases">
        <title>Stygiobacter electus gen. nov., sp. nov., facultatively anaerobic thermotolerant bacterium of the class Ignavibacteria from a well of Yessentuki mineral water deposit.</title>
        <authorList>
            <person name="Podosokorskaya O.A."/>
            <person name="Elcheninov A.G."/>
            <person name="Petrova N.F."/>
            <person name="Zavarzina D.G."/>
            <person name="Kublanov I.V."/>
            <person name="Merkel A.Y."/>
        </authorList>
    </citation>
    <scope>NUCLEOTIDE SEQUENCE</scope>
    <source>
        <strain evidence="1">09-Me</strain>
    </source>
</reference>
<comment type="caution">
    <text evidence="1">The sequence shown here is derived from an EMBL/GenBank/DDBJ whole genome shotgun (WGS) entry which is preliminary data.</text>
</comment>
<gene>
    <name evidence="1" type="ORF">P0M35_09260</name>
</gene>
<evidence type="ECO:0000313" key="2">
    <source>
        <dbReference type="Proteomes" id="UP001221302"/>
    </source>
</evidence>
<dbReference type="Pfam" id="PF14903">
    <property type="entry name" value="WG_beta_rep"/>
    <property type="match status" value="1"/>
</dbReference>
<dbReference type="InterPro" id="IPR032774">
    <property type="entry name" value="WG_beta_rep"/>
</dbReference>
<name>A0AAE3P3A6_9BACT</name>
<dbReference type="EMBL" id="JARGDL010000012">
    <property type="protein sequence ID" value="MDF1612338.1"/>
    <property type="molecule type" value="Genomic_DNA"/>
</dbReference>
<organism evidence="1 2">
    <name type="scientific">Stygiobacter electus</name>
    <dbReference type="NCBI Taxonomy" id="3032292"/>
    <lineage>
        <taxon>Bacteria</taxon>
        <taxon>Pseudomonadati</taxon>
        <taxon>Ignavibacteriota</taxon>
        <taxon>Ignavibacteria</taxon>
        <taxon>Ignavibacteriales</taxon>
        <taxon>Melioribacteraceae</taxon>
        <taxon>Stygiobacter</taxon>
    </lineage>
</organism>
<dbReference type="RefSeq" id="WP_321536108.1">
    <property type="nucleotide sequence ID" value="NZ_JARGDL010000012.1"/>
</dbReference>
<evidence type="ECO:0000313" key="1">
    <source>
        <dbReference type="EMBL" id="MDF1612338.1"/>
    </source>
</evidence>
<sequence length="194" mass="22442">MKIIVIVTIIITFFGYSCFQQIKNTNKDYYDLRDSTVTDYLVRFSHDNISGIDSLFGYKDLRENIIIQPGKYFQCFTDTFRTFAFVFDEKLTGSKVVAIDRNERILFDAYIFDNGPDYLNDGLFRIIRNGKIGYANEKGIIVIAPQFECADPFENGTARVSLNCKKTQPLNNPEHTMEKSDSWFFIDKIGNIIK</sequence>
<keyword evidence="2" id="KW-1185">Reference proteome</keyword>
<dbReference type="Proteomes" id="UP001221302">
    <property type="component" value="Unassembled WGS sequence"/>
</dbReference>
<accession>A0AAE3P3A6</accession>
<dbReference type="PROSITE" id="PS51257">
    <property type="entry name" value="PROKAR_LIPOPROTEIN"/>
    <property type="match status" value="1"/>
</dbReference>
<dbReference type="AlphaFoldDB" id="A0AAE3P3A6"/>
<proteinExistence type="predicted"/>
<protein>
    <submittedName>
        <fullName evidence="1">WG repeat-containing protein</fullName>
    </submittedName>
</protein>